<evidence type="ECO:0000256" key="1">
    <source>
        <dbReference type="ARBA" id="ARBA00004514"/>
    </source>
</evidence>
<comment type="caution">
    <text evidence="6">The sequence shown here is derived from an EMBL/GenBank/DDBJ whole genome shotgun (WGS) entry which is preliminary data.</text>
</comment>
<dbReference type="Proteomes" id="UP000006228">
    <property type="component" value="Unassembled WGS sequence"/>
</dbReference>
<dbReference type="EMBL" id="AEVT01000022">
    <property type="protein sequence ID" value="EGA71363.1"/>
    <property type="molecule type" value="Genomic_DNA"/>
</dbReference>
<gene>
    <name evidence="6" type="ORF">VISI1226_11364</name>
</gene>
<organism evidence="6 7">
    <name type="scientific">Vibrio sinaloensis DSM 21326</name>
    <dbReference type="NCBI Taxonomy" id="945550"/>
    <lineage>
        <taxon>Bacteria</taxon>
        <taxon>Pseudomonadati</taxon>
        <taxon>Pseudomonadota</taxon>
        <taxon>Gammaproteobacteria</taxon>
        <taxon>Vibrionales</taxon>
        <taxon>Vibrionaceae</taxon>
        <taxon>Vibrio</taxon>
        <taxon>Vibrio oreintalis group</taxon>
    </lineage>
</organism>
<proteinExistence type="predicted"/>
<keyword evidence="6" id="KW-0969">Cilium</keyword>
<keyword evidence="2" id="KW-0963">Cytoplasm</keyword>
<keyword evidence="3" id="KW-1005">Bacterial flagellum biogenesis</keyword>
<evidence type="ECO:0000256" key="5">
    <source>
        <dbReference type="ARBA" id="ARBA00093797"/>
    </source>
</evidence>
<sequence>MHLDNEFSQKIEILCDLNHKISTIVTEDSFETEELLLLVDTREQILQNLLNLIERDAELARSSQWQSAIQETKAVVELLQAKTNEVGLSLQKFRHGQRSVQQYKKFL</sequence>
<dbReference type="OrthoDB" id="5905433at2"/>
<dbReference type="Pfam" id="PF05400">
    <property type="entry name" value="FliT"/>
    <property type="match status" value="1"/>
</dbReference>
<evidence type="ECO:0000256" key="3">
    <source>
        <dbReference type="ARBA" id="ARBA00022795"/>
    </source>
</evidence>
<keyword evidence="6" id="KW-0966">Cell projection</keyword>
<evidence type="ECO:0000313" key="7">
    <source>
        <dbReference type="Proteomes" id="UP000006228"/>
    </source>
</evidence>
<dbReference type="RefSeq" id="WP_008074640.1">
    <property type="nucleotide sequence ID" value="NZ_AEVT01000022.1"/>
</dbReference>
<keyword evidence="6" id="KW-0282">Flagellum</keyword>
<dbReference type="AlphaFoldDB" id="E8M3S4"/>
<reference evidence="6 7" key="1">
    <citation type="journal article" date="2012" name="Int. J. Syst. Evol. Microbiol.">
        <title>Vibrio caribbeanicus sp. nov., isolated from the marine sponge Scleritoderma cyanea.</title>
        <authorList>
            <person name="Hoffmann M."/>
            <person name="Monday S.R."/>
            <person name="Allard M.W."/>
            <person name="Strain E.A."/>
            <person name="Whittaker P."/>
            <person name="Naum M."/>
            <person name="McCarthy P.J."/>
            <person name="Lopez J.V."/>
            <person name="Fischer M."/>
            <person name="Brown E.W."/>
        </authorList>
    </citation>
    <scope>NUCLEOTIDE SEQUENCE [LARGE SCALE GENOMIC DNA]</scope>
    <source>
        <strain evidence="7">DSMZ 21326</strain>
    </source>
</reference>
<evidence type="ECO:0000256" key="2">
    <source>
        <dbReference type="ARBA" id="ARBA00022490"/>
    </source>
</evidence>
<accession>E8M3S4</accession>
<evidence type="ECO:0000313" key="6">
    <source>
        <dbReference type="EMBL" id="EGA71363.1"/>
    </source>
</evidence>
<protein>
    <recommendedName>
        <fullName evidence="5">Flagellar protein FliT</fullName>
    </recommendedName>
</protein>
<dbReference type="eggNOG" id="ENOG5031NIF">
    <property type="taxonomic scope" value="Bacteria"/>
</dbReference>
<dbReference type="InterPro" id="IPR008622">
    <property type="entry name" value="FliT"/>
</dbReference>
<evidence type="ECO:0000256" key="4">
    <source>
        <dbReference type="ARBA" id="ARBA00023186"/>
    </source>
</evidence>
<comment type="subcellular location">
    <subcellularLocation>
        <location evidence="1">Cytoplasm</location>
        <location evidence="1">Cytosol</location>
    </subcellularLocation>
</comment>
<keyword evidence="4" id="KW-0143">Chaperone</keyword>
<name>E8M3S4_PHOS4</name>
<dbReference type="GeneID" id="95568295"/>